<gene>
    <name evidence="9" type="ORF">PAI11_01730</name>
</gene>
<dbReference type="PANTHER" id="PTHR30151">
    <property type="entry name" value="ALKANE SULFONATE ABC TRANSPORTER-RELATED, MEMBRANE SUBUNIT"/>
    <property type="match status" value="1"/>
</dbReference>
<dbReference type="InterPro" id="IPR035906">
    <property type="entry name" value="MetI-like_sf"/>
</dbReference>
<comment type="similarity">
    <text evidence="7">Belongs to the binding-protein-dependent transport system permease family.</text>
</comment>
<evidence type="ECO:0000259" key="8">
    <source>
        <dbReference type="PROSITE" id="PS50928"/>
    </source>
</evidence>
<proteinExistence type="inferred from homology"/>
<feature type="domain" description="ABC transmembrane type-1" evidence="8">
    <location>
        <begin position="85"/>
        <end position="269"/>
    </location>
</feature>
<dbReference type="PATRIC" id="fig|1097667.3.peg.172"/>
<dbReference type="PANTHER" id="PTHR30151:SF25">
    <property type="entry name" value="TAURINE TRANSPORT SYSTEM PERMEASE PROTEIN TAUC"/>
    <property type="match status" value="1"/>
</dbReference>
<dbReference type="GO" id="GO:0055085">
    <property type="term" value="P:transmembrane transport"/>
    <property type="evidence" value="ECO:0007669"/>
    <property type="project" value="InterPro"/>
</dbReference>
<keyword evidence="4 7" id="KW-0812">Transmembrane</keyword>
<dbReference type="InterPro" id="IPR000515">
    <property type="entry name" value="MetI-like"/>
</dbReference>
<sequence>MLSSSFSVRRAARAGESRPERRRVRRSWRARIARYAVAAWLPVTLIGLWAWTSRASADPFYPPLADILDRLREQWLVAERLTEDILPSLMSLVAGLALATAVGVGLGTSIGLCRPVRVALAPFLDLFRSLPGLALMPIFVLVFGIGSGGEIALIAFACLWPILLNTIDGVAGIDPGHRDVTRSLRLGRLHGLRYVILPGASRSILAGVNLSIAIGVIFMIAVEMFSSSRGVGYQLILAQRNYDVPASYAGAIVGGLLGYLLAVGAAQLERRVLLRWHFEQQEASSGGAPR</sequence>
<reference evidence="9 10" key="1">
    <citation type="journal article" date="2013" name="Biodegradation">
        <title>Quantitative proteomic analysis of ibuprofen-degrading Patulibacter sp. strain I11.</title>
        <authorList>
            <person name="Almeida B."/>
            <person name="Kjeldal H."/>
            <person name="Lolas I."/>
            <person name="Knudsen A.D."/>
            <person name="Carvalho G."/>
            <person name="Nielsen K.L."/>
            <person name="Barreto Crespo M.T."/>
            <person name="Stensballe A."/>
            <person name="Nielsen J.L."/>
        </authorList>
    </citation>
    <scope>NUCLEOTIDE SEQUENCE [LARGE SCALE GENOMIC DNA]</scope>
    <source>
        <strain evidence="9 10">I11</strain>
    </source>
</reference>
<keyword evidence="10" id="KW-1185">Reference proteome</keyword>
<dbReference type="GO" id="GO:0010438">
    <property type="term" value="P:cellular response to sulfur starvation"/>
    <property type="evidence" value="ECO:0007669"/>
    <property type="project" value="TreeGrafter"/>
</dbReference>
<dbReference type="Pfam" id="PF00528">
    <property type="entry name" value="BPD_transp_1"/>
    <property type="match status" value="1"/>
</dbReference>
<organism evidence="9 10">
    <name type="scientific">Patulibacter medicamentivorans</name>
    <dbReference type="NCBI Taxonomy" id="1097667"/>
    <lineage>
        <taxon>Bacteria</taxon>
        <taxon>Bacillati</taxon>
        <taxon>Actinomycetota</taxon>
        <taxon>Thermoleophilia</taxon>
        <taxon>Solirubrobacterales</taxon>
        <taxon>Patulibacteraceae</taxon>
        <taxon>Patulibacter</taxon>
    </lineage>
</organism>
<feature type="transmembrane region" description="Helical" evidence="7">
    <location>
        <begin position="151"/>
        <end position="173"/>
    </location>
</feature>
<accession>H0E065</accession>
<evidence type="ECO:0000256" key="5">
    <source>
        <dbReference type="ARBA" id="ARBA00022989"/>
    </source>
</evidence>
<comment type="caution">
    <text evidence="9">The sequence shown here is derived from an EMBL/GenBank/DDBJ whole genome shotgun (WGS) entry which is preliminary data.</text>
</comment>
<keyword evidence="5 7" id="KW-1133">Transmembrane helix</keyword>
<feature type="transmembrane region" description="Helical" evidence="7">
    <location>
        <begin position="125"/>
        <end position="145"/>
    </location>
</feature>
<dbReference type="OrthoDB" id="3173654at2"/>
<comment type="subcellular location">
    <subcellularLocation>
        <location evidence="1 7">Cell membrane</location>
        <topology evidence="1 7">Multi-pass membrane protein</topology>
    </subcellularLocation>
</comment>
<protein>
    <submittedName>
        <fullName evidence="9">Binding-protein-dependent transport systems inner membrane component</fullName>
    </submittedName>
</protein>
<keyword evidence="6 7" id="KW-0472">Membrane</keyword>
<keyword evidence="2 7" id="KW-0813">Transport</keyword>
<feature type="transmembrane region" description="Helical" evidence="7">
    <location>
        <begin position="194"/>
        <end position="226"/>
    </location>
</feature>
<evidence type="ECO:0000256" key="2">
    <source>
        <dbReference type="ARBA" id="ARBA00022448"/>
    </source>
</evidence>
<dbReference type="SUPFAM" id="SSF161098">
    <property type="entry name" value="MetI-like"/>
    <property type="match status" value="1"/>
</dbReference>
<keyword evidence="3" id="KW-1003">Cell membrane</keyword>
<evidence type="ECO:0000256" key="6">
    <source>
        <dbReference type="ARBA" id="ARBA00023136"/>
    </source>
</evidence>
<evidence type="ECO:0000256" key="7">
    <source>
        <dbReference type="RuleBase" id="RU363032"/>
    </source>
</evidence>
<feature type="transmembrane region" description="Helical" evidence="7">
    <location>
        <begin position="246"/>
        <end position="266"/>
    </location>
</feature>
<dbReference type="GO" id="GO:0005886">
    <property type="term" value="C:plasma membrane"/>
    <property type="evidence" value="ECO:0007669"/>
    <property type="project" value="UniProtKB-SubCell"/>
</dbReference>
<evidence type="ECO:0000256" key="3">
    <source>
        <dbReference type="ARBA" id="ARBA00022475"/>
    </source>
</evidence>
<dbReference type="PROSITE" id="PS50928">
    <property type="entry name" value="ABC_TM1"/>
    <property type="match status" value="1"/>
</dbReference>
<dbReference type="EMBL" id="AGUD01000006">
    <property type="protein sequence ID" value="EHN12868.1"/>
    <property type="molecule type" value="Genomic_DNA"/>
</dbReference>
<name>H0E065_9ACTN</name>
<feature type="transmembrane region" description="Helical" evidence="7">
    <location>
        <begin position="32"/>
        <end position="51"/>
    </location>
</feature>
<dbReference type="Proteomes" id="UP000005143">
    <property type="component" value="Unassembled WGS sequence"/>
</dbReference>
<evidence type="ECO:0000313" key="10">
    <source>
        <dbReference type="Proteomes" id="UP000005143"/>
    </source>
</evidence>
<dbReference type="Gene3D" id="1.10.3720.10">
    <property type="entry name" value="MetI-like"/>
    <property type="match status" value="1"/>
</dbReference>
<evidence type="ECO:0000313" key="9">
    <source>
        <dbReference type="EMBL" id="EHN12868.1"/>
    </source>
</evidence>
<evidence type="ECO:0000256" key="4">
    <source>
        <dbReference type="ARBA" id="ARBA00022692"/>
    </source>
</evidence>
<dbReference type="AlphaFoldDB" id="H0E065"/>
<dbReference type="RefSeq" id="WP_007569853.1">
    <property type="nucleotide sequence ID" value="NZ_AGUD01000006.1"/>
</dbReference>
<feature type="transmembrane region" description="Helical" evidence="7">
    <location>
        <begin position="89"/>
        <end position="113"/>
    </location>
</feature>
<evidence type="ECO:0000256" key="1">
    <source>
        <dbReference type="ARBA" id="ARBA00004651"/>
    </source>
</evidence>